<feature type="region of interest" description="Disordered" evidence="6">
    <location>
        <begin position="127"/>
        <end position="148"/>
    </location>
</feature>
<keyword evidence="4 5" id="KW-0012">Acyltransferase</keyword>
<evidence type="ECO:0000313" key="9">
    <source>
        <dbReference type="EMBL" id="KAJ3684683.1"/>
    </source>
</evidence>
<protein>
    <recommendedName>
        <fullName evidence="5">Arginyl-tRNA--protein transferase</fullName>
        <ecNumber evidence="5">2.3.2.8</ecNumber>
    </recommendedName>
</protein>
<evidence type="ECO:0000256" key="3">
    <source>
        <dbReference type="ARBA" id="ARBA00022786"/>
    </source>
</evidence>
<feature type="compositionally biased region" description="Polar residues" evidence="6">
    <location>
        <begin position="1"/>
        <end position="10"/>
    </location>
</feature>
<dbReference type="GO" id="GO:0005737">
    <property type="term" value="C:cytoplasm"/>
    <property type="evidence" value="ECO:0007669"/>
    <property type="project" value="TreeGrafter"/>
</dbReference>
<dbReference type="Pfam" id="PF04376">
    <property type="entry name" value="ATE_N"/>
    <property type="match status" value="1"/>
</dbReference>
<dbReference type="Proteomes" id="UP001210211">
    <property type="component" value="Unassembled WGS sequence"/>
</dbReference>
<feature type="region of interest" description="Disordered" evidence="6">
    <location>
        <begin position="1"/>
        <end position="25"/>
    </location>
</feature>
<name>A0AAD5Z157_9POAL</name>
<dbReference type="Pfam" id="PF04377">
    <property type="entry name" value="ATE_C"/>
    <property type="match status" value="1"/>
</dbReference>
<dbReference type="GO" id="GO:0004057">
    <property type="term" value="F:arginyl-tRNA--protein transferase activity"/>
    <property type="evidence" value="ECO:0007669"/>
    <property type="project" value="UniProtKB-EC"/>
</dbReference>
<dbReference type="InterPro" id="IPR007471">
    <property type="entry name" value="N-end_Aminoacyl_Trfase_N"/>
</dbReference>
<comment type="function">
    <text evidence="5">Involved in the post-translational conjugation of arginine to the N-terminal aspartate or glutamate of a protein. This arginylation is required for degradation of the protein via the ubiquitin pathway.</text>
</comment>
<evidence type="ECO:0000256" key="4">
    <source>
        <dbReference type="ARBA" id="ARBA00023315"/>
    </source>
</evidence>
<feature type="compositionally biased region" description="Basic and acidic residues" evidence="6">
    <location>
        <begin position="506"/>
        <end position="517"/>
    </location>
</feature>
<comment type="caution">
    <text evidence="9">The sequence shown here is derived from an EMBL/GenBank/DDBJ whole genome shotgun (WGS) entry which is preliminary data.</text>
</comment>
<keyword evidence="10" id="KW-1185">Reference proteome</keyword>
<feature type="compositionally biased region" description="Basic and acidic residues" evidence="6">
    <location>
        <begin position="13"/>
        <end position="25"/>
    </location>
</feature>
<dbReference type="InterPro" id="IPR017137">
    <property type="entry name" value="Arg-tRNA-P_Trfase_1_euk"/>
</dbReference>
<feature type="region of interest" description="Disordered" evidence="6">
    <location>
        <begin position="493"/>
        <end position="522"/>
    </location>
</feature>
<feature type="compositionally biased region" description="Polar residues" evidence="6">
    <location>
        <begin position="493"/>
        <end position="505"/>
    </location>
</feature>
<dbReference type="EC" id="2.3.2.8" evidence="5"/>
<accession>A0AAD5Z157</accession>
<keyword evidence="2 5" id="KW-0808">Transferase</keyword>
<reference evidence="9 10" key="1">
    <citation type="journal article" date="2022" name="Cell">
        <title>Repeat-based holocentromeres influence genome architecture and karyotype evolution.</title>
        <authorList>
            <person name="Hofstatter P.G."/>
            <person name="Thangavel G."/>
            <person name="Lux T."/>
            <person name="Neumann P."/>
            <person name="Vondrak T."/>
            <person name="Novak P."/>
            <person name="Zhang M."/>
            <person name="Costa L."/>
            <person name="Castellani M."/>
            <person name="Scott A."/>
            <person name="Toegelov H."/>
            <person name="Fuchs J."/>
            <person name="Mata-Sucre Y."/>
            <person name="Dias Y."/>
            <person name="Vanzela A.L.L."/>
            <person name="Huettel B."/>
            <person name="Almeida C.C.S."/>
            <person name="Simkova H."/>
            <person name="Souza G."/>
            <person name="Pedrosa-Harand A."/>
            <person name="Macas J."/>
            <person name="Mayer K.F.X."/>
            <person name="Houben A."/>
            <person name="Marques A."/>
        </authorList>
    </citation>
    <scope>NUCLEOTIDE SEQUENCE [LARGE SCALE GENOMIC DNA]</scope>
    <source>
        <strain evidence="9">RhyTen1mFocal</strain>
    </source>
</reference>
<evidence type="ECO:0000259" key="7">
    <source>
        <dbReference type="Pfam" id="PF04376"/>
    </source>
</evidence>
<keyword evidence="3 5" id="KW-0833">Ubl conjugation pathway</keyword>
<sequence length="636" mass="72911">MDADVASNSGGERGPDEGKRNGEAKGKELSVIFDAGKRRSLCNYCSSPSKISHGLWAYNLTSKDYNDLMDRNWRRSGCLLYKPVMDKTCCPQYTIRLQASDFTCSKEQGRVLKKMQRYLDGELDSKCDKSNEKSKPNLLKEEPDKSSDYCKPSNTDKFMTFLSDKIDDCINTYLERIGLPLTGQNPKSVVKTVKPQMKRKLKGFVTKEEDLVYTCNVSFQIASYIKKVDSKIDSLDSISPKIIAEELARTISSQNLSGSSIKACNGHLNFHSDAKQETVVVESVEKPVQPQETPKRDYDTHKRRRLEIRMKRSQFDPDEYALYEKYQTLVHQDKEVSKDSYIQFLVDTPIPFVEPDGSSSIPPCGFGSFHQQYLVDGKIIAVGVVDILPKCLSSKYLFWDPDYAFLSLGKFTALKEIQWVSEIQAHCPSLEYYYLGHYVHSCQKMRYKTSFRPSELLCPLRFEWVPYDKAKPLLDRSKYVILSDIKTTLNTNLLPTEKPGTSSTNDMHHHSEVHDENVGCENGEEENVKDENFMHEEDSDVERDGEASSMDMDNDEDNDQIGADLLAVHAQSIGEIVLDVRNTRIKYKDLQKRFVVRKNILSELEKQFLSELEKQLYRYIEVVGKDLSSRIVYFLR</sequence>
<dbReference type="EMBL" id="JAMRDG010000002">
    <property type="protein sequence ID" value="KAJ3684683.1"/>
    <property type="molecule type" value="Genomic_DNA"/>
</dbReference>
<evidence type="ECO:0000259" key="8">
    <source>
        <dbReference type="Pfam" id="PF04377"/>
    </source>
</evidence>
<dbReference type="PIRSF" id="PIRSF037207">
    <property type="entry name" value="ATE1_euk"/>
    <property type="match status" value="1"/>
</dbReference>
<evidence type="ECO:0000313" key="10">
    <source>
        <dbReference type="Proteomes" id="UP001210211"/>
    </source>
</evidence>
<comment type="similarity">
    <text evidence="1 5">Belongs to the R-transferase family.</text>
</comment>
<proteinExistence type="inferred from homology"/>
<organism evidence="9 10">
    <name type="scientific">Rhynchospora tenuis</name>
    <dbReference type="NCBI Taxonomy" id="198213"/>
    <lineage>
        <taxon>Eukaryota</taxon>
        <taxon>Viridiplantae</taxon>
        <taxon>Streptophyta</taxon>
        <taxon>Embryophyta</taxon>
        <taxon>Tracheophyta</taxon>
        <taxon>Spermatophyta</taxon>
        <taxon>Magnoliopsida</taxon>
        <taxon>Liliopsida</taxon>
        <taxon>Poales</taxon>
        <taxon>Cyperaceae</taxon>
        <taxon>Cyperoideae</taxon>
        <taxon>Rhynchosporeae</taxon>
        <taxon>Rhynchospora</taxon>
    </lineage>
</organism>
<dbReference type="PANTHER" id="PTHR21367">
    <property type="entry name" value="ARGININE-TRNA-PROTEIN TRANSFERASE 1"/>
    <property type="match status" value="1"/>
</dbReference>
<evidence type="ECO:0000256" key="6">
    <source>
        <dbReference type="SAM" id="MobiDB-lite"/>
    </source>
</evidence>
<dbReference type="InterPro" id="IPR007472">
    <property type="entry name" value="N-end_Aminoacyl_Trfase_C"/>
</dbReference>
<dbReference type="PANTHER" id="PTHR21367:SF1">
    <property type="entry name" value="ARGINYL-TRNA--PROTEIN TRANSFERASE 1"/>
    <property type="match status" value="1"/>
</dbReference>
<dbReference type="AlphaFoldDB" id="A0AAD5Z157"/>
<evidence type="ECO:0000256" key="2">
    <source>
        <dbReference type="ARBA" id="ARBA00022679"/>
    </source>
</evidence>
<comment type="catalytic activity">
    <reaction evidence="5">
        <text>an N-terminal L-alpha-aminoacyl-[protein] + L-arginyl-tRNA(Arg) = an N-terminal L-arginyl-L-aminoacyl-[protein] + tRNA(Arg) + H(+)</text>
        <dbReference type="Rhea" id="RHEA:10208"/>
        <dbReference type="Rhea" id="RHEA-COMP:9658"/>
        <dbReference type="Rhea" id="RHEA-COMP:9673"/>
        <dbReference type="Rhea" id="RHEA-COMP:10636"/>
        <dbReference type="Rhea" id="RHEA-COMP:10638"/>
        <dbReference type="ChEBI" id="CHEBI:15378"/>
        <dbReference type="ChEBI" id="CHEBI:78442"/>
        <dbReference type="ChEBI" id="CHEBI:78513"/>
        <dbReference type="ChEBI" id="CHEBI:78597"/>
        <dbReference type="ChEBI" id="CHEBI:83562"/>
        <dbReference type="EC" id="2.3.2.8"/>
    </reaction>
</comment>
<feature type="domain" description="N-end aminoacyl transferase N-terminal" evidence="7">
    <location>
        <begin position="42"/>
        <end position="109"/>
    </location>
</feature>
<evidence type="ECO:0000256" key="5">
    <source>
        <dbReference type="PIRNR" id="PIRNR037207"/>
    </source>
</evidence>
<dbReference type="InterPro" id="IPR016181">
    <property type="entry name" value="Acyl_CoA_acyltransferase"/>
</dbReference>
<gene>
    <name evidence="9" type="ORF">LUZ61_013847</name>
</gene>
<feature type="domain" description="N-end rule aminoacyl transferase C-terminal" evidence="8">
    <location>
        <begin position="319"/>
        <end position="458"/>
    </location>
</feature>
<dbReference type="SUPFAM" id="SSF55729">
    <property type="entry name" value="Acyl-CoA N-acyltransferases (Nat)"/>
    <property type="match status" value="1"/>
</dbReference>
<dbReference type="InterPro" id="IPR030700">
    <property type="entry name" value="N-end_Aminoacyl_Trfase"/>
</dbReference>
<evidence type="ECO:0000256" key="1">
    <source>
        <dbReference type="ARBA" id="ARBA00009991"/>
    </source>
</evidence>